<keyword evidence="5" id="KW-0863">Zinc-finger</keyword>
<comment type="catalytic activity">
    <reaction evidence="7 8">
        <text>C-terminal L-cysteinyl-[HypE protein] + carbamoyl phosphate + ATP + H2O = C-terminal S-carboxamide-L-cysteinyl-[HypE protein] + AMP + phosphate + diphosphate + H(+)</text>
        <dbReference type="Rhea" id="RHEA:55636"/>
        <dbReference type="Rhea" id="RHEA-COMP:14247"/>
        <dbReference type="Rhea" id="RHEA-COMP:14392"/>
        <dbReference type="ChEBI" id="CHEBI:15377"/>
        <dbReference type="ChEBI" id="CHEBI:15378"/>
        <dbReference type="ChEBI" id="CHEBI:30616"/>
        <dbReference type="ChEBI" id="CHEBI:33019"/>
        <dbReference type="ChEBI" id="CHEBI:43474"/>
        <dbReference type="ChEBI" id="CHEBI:58228"/>
        <dbReference type="ChEBI" id="CHEBI:76913"/>
        <dbReference type="ChEBI" id="CHEBI:139126"/>
        <dbReference type="ChEBI" id="CHEBI:456215"/>
    </reaction>
</comment>
<reference evidence="12 13" key="1">
    <citation type="submission" date="2014-03" db="EMBL/GenBank/DDBJ databases">
        <title>Bradyrhizobium valentinum sp. nov., isolated from effective nodules of Lupinus mariae-josephae, a lupine endemic of basic-lime soils in Eastern Spain.</title>
        <authorList>
            <person name="Duran D."/>
            <person name="Rey L."/>
            <person name="Navarro A."/>
            <person name="Busquets A."/>
            <person name="Imperial J."/>
            <person name="Ruiz-Argueso T."/>
        </authorList>
    </citation>
    <scope>NUCLEOTIDE SEQUENCE [LARGE SCALE GENOMIC DNA]</scope>
    <source>
        <strain evidence="12 13">LmjM3</strain>
    </source>
</reference>
<dbReference type="InterPro" id="IPR011125">
    <property type="entry name" value="Znf_HypF"/>
</dbReference>
<dbReference type="AlphaFoldDB" id="A0A0R3KY41"/>
<dbReference type="PROSITE" id="PS00150">
    <property type="entry name" value="ACYLPHOSPHATASE_1"/>
    <property type="match status" value="1"/>
</dbReference>
<dbReference type="GO" id="GO:0008270">
    <property type="term" value="F:zinc ion binding"/>
    <property type="evidence" value="ECO:0007669"/>
    <property type="project" value="UniProtKB-KW"/>
</dbReference>
<dbReference type="InterPro" id="IPR036046">
    <property type="entry name" value="Acylphosphatase-like_dom_sf"/>
</dbReference>
<dbReference type="InterPro" id="IPR051060">
    <property type="entry name" value="Carbamoyltrans_HypF-like"/>
</dbReference>
<dbReference type="Pfam" id="PF07503">
    <property type="entry name" value="zf-HYPF"/>
    <property type="match status" value="2"/>
</dbReference>
<dbReference type="Pfam" id="PF01300">
    <property type="entry name" value="Sua5_yciO_yrdC"/>
    <property type="match status" value="1"/>
</dbReference>
<dbReference type="SUPFAM" id="SSF55821">
    <property type="entry name" value="YrdC/RibB"/>
    <property type="match status" value="1"/>
</dbReference>
<evidence type="ECO:0000256" key="8">
    <source>
        <dbReference type="PIRNR" id="PIRNR006256"/>
    </source>
</evidence>
<dbReference type="RefSeq" id="WP_057854110.1">
    <property type="nucleotide sequence ID" value="NZ_LLXX01000176.1"/>
</dbReference>
<evidence type="ECO:0000256" key="4">
    <source>
        <dbReference type="ARBA" id="ARBA00022723"/>
    </source>
</evidence>
<dbReference type="STRING" id="1518501.CQ10_27555"/>
<organism evidence="12 13">
    <name type="scientific">Bradyrhizobium valentinum</name>
    <dbReference type="NCBI Taxonomy" id="1518501"/>
    <lineage>
        <taxon>Bacteria</taxon>
        <taxon>Pseudomonadati</taxon>
        <taxon>Pseudomonadota</taxon>
        <taxon>Alphaproteobacteria</taxon>
        <taxon>Hyphomicrobiales</taxon>
        <taxon>Nitrobacteraceae</taxon>
        <taxon>Bradyrhizobium</taxon>
    </lineage>
</organism>
<dbReference type="InterPro" id="IPR004421">
    <property type="entry name" value="Carbamoyltransferase_HypF"/>
</dbReference>
<dbReference type="SUPFAM" id="SSF54975">
    <property type="entry name" value="Acylphosphatase/BLUF domain-like"/>
    <property type="match status" value="1"/>
</dbReference>
<dbReference type="GO" id="GO:0003725">
    <property type="term" value="F:double-stranded RNA binding"/>
    <property type="evidence" value="ECO:0007669"/>
    <property type="project" value="InterPro"/>
</dbReference>
<dbReference type="Pfam" id="PF00708">
    <property type="entry name" value="Acylphosphatase"/>
    <property type="match status" value="1"/>
</dbReference>
<evidence type="ECO:0000256" key="9">
    <source>
        <dbReference type="PROSITE-ProRule" id="PRU00520"/>
    </source>
</evidence>
<feature type="domain" description="Acylphosphatase-like" evidence="10">
    <location>
        <begin position="14"/>
        <end position="98"/>
    </location>
</feature>
<dbReference type="InterPro" id="IPR017945">
    <property type="entry name" value="DHBP_synth_RibB-like_a/b_dom"/>
</dbReference>
<dbReference type="InterPro" id="IPR055128">
    <property type="entry name" value="HypF_C_2"/>
</dbReference>
<dbReference type="InterPro" id="IPR001792">
    <property type="entry name" value="Acylphosphatase-like_dom"/>
</dbReference>
<evidence type="ECO:0000256" key="2">
    <source>
        <dbReference type="ARBA" id="ARBA00008097"/>
    </source>
</evidence>
<dbReference type="InterPro" id="IPR017968">
    <property type="entry name" value="Acylphosphatase_CS"/>
</dbReference>
<dbReference type="GO" id="GO:0051604">
    <property type="term" value="P:protein maturation"/>
    <property type="evidence" value="ECO:0007669"/>
    <property type="project" value="TreeGrafter"/>
</dbReference>
<keyword evidence="4" id="KW-0479">Metal-binding</keyword>
<dbReference type="EC" id="6.2.-.-" evidence="8"/>
<evidence type="ECO:0000256" key="3">
    <source>
        <dbReference type="ARBA" id="ARBA00022598"/>
    </source>
</evidence>
<dbReference type="PIRSF" id="PIRSF006256">
    <property type="entry name" value="CMPcnvr_hdrg_mat"/>
    <property type="match status" value="1"/>
</dbReference>
<evidence type="ECO:0000256" key="7">
    <source>
        <dbReference type="ARBA" id="ARBA00048220"/>
    </source>
</evidence>
<dbReference type="Pfam" id="PF17788">
    <property type="entry name" value="HypF_C"/>
    <property type="match status" value="1"/>
</dbReference>
<keyword evidence="3" id="KW-0436">Ligase</keyword>
<evidence type="ECO:0000256" key="5">
    <source>
        <dbReference type="ARBA" id="ARBA00022771"/>
    </source>
</evidence>
<keyword evidence="12" id="KW-0808">Transferase</keyword>
<comment type="function">
    <text evidence="8">Involved in the maturation of [NiFe] hydrogenases. Along with HypE, it catalyzes the synthesis of the CN ligands of the active site iron of [NiFe]-hydrogenases. HypF functions as a carbamoyl transferase using carbamoylphosphate as a substrate and transferring the carboxamido moiety in an ATP-dependent reaction to the thiolate of the C-terminal cysteine of HypE yielding a protein-S-carboxamide.</text>
</comment>
<proteinExistence type="inferred from homology"/>
<evidence type="ECO:0000313" key="12">
    <source>
        <dbReference type="EMBL" id="KRQ98588.1"/>
    </source>
</evidence>
<dbReference type="Pfam" id="PF22521">
    <property type="entry name" value="HypF_C_2"/>
    <property type="match status" value="1"/>
</dbReference>
<feature type="active site" evidence="9">
    <location>
        <position position="47"/>
    </location>
</feature>
<dbReference type="GO" id="GO:0003998">
    <property type="term" value="F:acylphosphatase activity"/>
    <property type="evidence" value="ECO:0007669"/>
    <property type="project" value="UniProtKB-EC"/>
</dbReference>
<protein>
    <recommendedName>
        <fullName evidence="8">Carbamoyltransferase HypF</fullName>
        <ecNumber evidence="8">6.2.-.-</ecNumber>
    </recommendedName>
</protein>
<gene>
    <name evidence="12" type="ORF">CP49_24260</name>
</gene>
<dbReference type="GO" id="GO:0016743">
    <property type="term" value="F:carboxyl- or carbamoyltransferase activity"/>
    <property type="evidence" value="ECO:0007669"/>
    <property type="project" value="UniProtKB-UniRule"/>
</dbReference>
<comment type="caution">
    <text evidence="12">The sequence shown here is derived from an EMBL/GenBank/DDBJ whole genome shotgun (WGS) entry which is preliminary data.</text>
</comment>
<keyword evidence="9" id="KW-0378">Hydrolase</keyword>
<comment type="catalytic activity">
    <reaction evidence="9">
        <text>an acyl phosphate + H2O = a carboxylate + phosphate + H(+)</text>
        <dbReference type="Rhea" id="RHEA:14965"/>
        <dbReference type="ChEBI" id="CHEBI:15377"/>
        <dbReference type="ChEBI" id="CHEBI:15378"/>
        <dbReference type="ChEBI" id="CHEBI:29067"/>
        <dbReference type="ChEBI" id="CHEBI:43474"/>
        <dbReference type="ChEBI" id="CHEBI:59918"/>
        <dbReference type="EC" id="3.6.1.7"/>
    </reaction>
</comment>
<dbReference type="PROSITE" id="PS51163">
    <property type="entry name" value="YRDC"/>
    <property type="match status" value="1"/>
</dbReference>
<dbReference type="PANTHER" id="PTHR42959:SF1">
    <property type="entry name" value="CARBAMOYLTRANSFERASE HYPF"/>
    <property type="match status" value="1"/>
</dbReference>
<evidence type="ECO:0000313" key="13">
    <source>
        <dbReference type="Proteomes" id="UP000051913"/>
    </source>
</evidence>
<dbReference type="Proteomes" id="UP000051913">
    <property type="component" value="Unassembled WGS sequence"/>
</dbReference>
<dbReference type="PANTHER" id="PTHR42959">
    <property type="entry name" value="CARBAMOYLTRANSFERASE"/>
    <property type="match status" value="1"/>
</dbReference>
<dbReference type="InterPro" id="IPR041440">
    <property type="entry name" value="HypF_C"/>
</dbReference>
<evidence type="ECO:0000256" key="6">
    <source>
        <dbReference type="ARBA" id="ARBA00022833"/>
    </source>
</evidence>
<feature type="active site" evidence="9">
    <location>
        <position position="29"/>
    </location>
</feature>
<evidence type="ECO:0000259" key="11">
    <source>
        <dbReference type="PROSITE" id="PS51163"/>
    </source>
</evidence>
<dbReference type="Gene3D" id="3.90.870.50">
    <property type="match status" value="1"/>
</dbReference>
<feature type="domain" description="YrdC-like" evidence="11">
    <location>
        <begin position="195"/>
        <end position="388"/>
    </location>
</feature>
<dbReference type="Gene3D" id="3.30.110.120">
    <property type="match status" value="1"/>
</dbReference>
<dbReference type="GO" id="GO:0016874">
    <property type="term" value="F:ligase activity"/>
    <property type="evidence" value="ECO:0007669"/>
    <property type="project" value="UniProtKB-UniRule"/>
</dbReference>
<accession>A0A0R3KY41</accession>
<keyword evidence="6" id="KW-0862">Zinc</keyword>
<comment type="pathway">
    <text evidence="1 8">Protein modification; [NiFe] hydrogenase maturation.</text>
</comment>
<dbReference type="PROSITE" id="PS51160">
    <property type="entry name" value="ACYLPHOSPHATASE_3"/>
    <property type="match status" value="1"/>
</dbReference>
<dbReference type="InterPro" id="IPR006070">
    <property type="entry name" value="Sua5-like_dom"/>
</dbReference>
<evidence type="ECO:0000256" key="1">
    <source>
        <dbReference type="ARBA" id="ARBA00004711"/>
    </source>
</evidence>
<dbReference type="EMBL" id="LLXX01000176">
    <property type="protein sequence ID" value="KRQ98588.1"/>
    <property type="molecule type" value="Genomic_DNA"/>
</dbReference>
<name>A0A0R3KY41_9BRAD</name>
<evidence type="ECO:0000259" key="10">
    <source>
        <dbReference type="PROSITE" id="PS51160"/>
    </source>
</evidence>
<dbReference type="Gene3D" id="3.30.420.360">
    <property type="match status" value="1"/>
</dbReference>
<dbReference type="UniPathway" id="UPA00335"/>
<keyword evidence="13" id="KW-1185">Reference proteome</keyword>
<dbReference type="NCBIfam" id="TIGR00143">
    <property type="entry name" value="hypF"/>
    <property type="match status" value="1"/>
</dbReference>
<comment type="similarity">
    <text evidence="2 8">Belongs to the carbamoyltransferase HypF family.</text>
</comment>
<sequence length="755" mass="80187">MSASGDAIIRGGTRLRVRVSGAVQGVGFRPYIYGLATRYRLAGFVANDPDGVIIEVEGDLTCEFVAALPLESPPLARIDHISVQEIDALAAKDFSIRASEHGRGSTRIVADAATCQQCLDELFDPNSRHYLYPFINCSHCGPRYTIAERLPYDRRNTAMGEFAMCAVCAGEYADPASRRFHAEAIACPTCGPRLSHGINDIAAGIDGGQIVAIKGVGGYQLLCDARNHDAVQRLRRRKQRDQKPFAVMVGSVEQVSEIAEANAAELPLLESVARPIVLLPSRNNLAPAIAPGLSRVGVMLPAAPLHHLIFHALRSTGAWHGAEGPVIVSTSANPGGEPLPIDNAEALRRLAGIADLIVTHDRDILTRADDSVVAVVAGRRQFIRRARGYVPEPIRLARSVPPVLAVGGALKSTITVTRGSEAFVSQHIGDLNTAEGIRFFEETIRHLTSTLDIDPVVIAHDLHPNMAATRFAEASGRALVAVQHHHAHAAAVIAEHGLAGPTLALLLDGYGYGSDGGNWGGELLLCEGAGFRRIGHFAPLQMPGGDRAAREPWRMASAIFHLLGRENEIRPRFAAQPQAERLPSMLDQPGVATTTSAGRLFDAAAALLGIATLQSYEGEAAMKLEAHVRRTAVLEAGWIIDGDVLSFRPLFARLIADNVSATEGAGLFHGTFAAACVDWVARAARTTGVTAVVLSGGCFLNAVLADEIERGCVAAGLTPLLPRQVPPNDGGLSLGQAWIAALQIAERPSALEGTA</sequence>
<dbReference type="Gene3D" id="3.30.420.40">
    <property type="match status" value="1"/>
</dbReference>